<feature type="region of interest" description="Disordered" evidence="1">
    <location>
        <begin position="218"/>
        <end position="256"/>
    </location>
</feature>
<dbReference type="AlphaFoldDB" id="A0A8J5URW5"/>
<evidence type="ECO:0000256" key="1">
    <source>
        <dbReference type="SAM" id="MobiDB-lite"/>
    </source>
</evidence>
<proteinExistence type="predicted"/>
<comment type="caution">
    <text evidence="3">The sequence shown here is derived from an EMBL/GenBank/DDBJ whole genome shotgun (WGS) entry which is preliminary data.</text>
</comment>
<dbReference type="Pfam" id="PF07954">
    <property type="entry name" value="DUF1689"/>
    <property type="match status" value="1"/>
</dbReference>
<keyword evidence="2" id="KW-0472">Membrane</keyword>
<accession>A0A8J5URW5</accession>
<sequence length="256" mass="29638">MDLLRKTYSPDPIDFYEADIKLTKNDRMELHHEINKILTNAGVVSLGVGIVGFTLPKFYTQYISHKPMGVFQPLVSMIIGSAALLGSHNYVCKSEYERRIDNLKMLQNKRITEVWKHMDPDRFEFYAHYYLTSAQNPKLILRDPRLADRKYSQFPPISPKQAEDKIEQEVQVPELTLPQWQDTTVSHAKRQIADPYFEISGMSLGVDNPKLIDKSQFKKESSSSNFLKAESDSFLTPEEESTNQMSVWERIRNSSR</sequence>
<feature type="transmembrane region" description="Helical" evidence="2">
    <location>
        <begin position="37"/>
        <end position="59"/>
    </location>
</feature>
<evidence type="ECO:0000256" key="2">
    <source>
        <dbReference type="SAM" id="Phobius"/>
    </source>
</evidence>
<evidence type="ECO:0008006" key="5">
    <source>
        <dbReference type="Google" id="ProtNLM"/>
    </source>
</evidence>
<gene>
    <name evidence="3" type="ORF">J8A68_001495</name>
</gene>
<keyword evidence="4" id="KW-1185">Reference proteome</keyword>
<evidence type="ECO:0000313" key="3">
    <source>
        <dbReference type="EMBL" id="KAG7664967.1"/>
    </source>
</evidence>
<keyword evidence="2" id="KW-0812">Transmembrane</keyword>
<dbReference type="OrthoDB" id="4010386at2759"/>
<dbReference type="Proteomes" id="UP000694255">
    <property type="component" value="Unassembled WGS sequence"/>
</dbReference>
<dbReference type="GeneID" id="73468296"/>
<protein>
    <recommendedName>
        <fullName evidence="5">Transmembrane protein</fullName>
    </recommendedName>
</protein>
<evidence type="ECO:0000313" key="4">
    <source>
        <dbReference type="Proteomes" id="UP000694255"/>
    </source>
</evidence>
<organism evidence="3 4">
    <name type="scientific">[Candida] subhashii</name>
    <dbReference type="NCBI Taxonomy" id="561895"/>
    <lineage>
        <taxon>Eukaryota</taxon>
        <taxon>Fungi</taxon>
        <taxon>Dikarya</taxon>
        <taxon>Ascomycota</taxon>
        <taxon>Saccharomycotina</taxon>
        <taxon>Pichiomycetes</taxon>
        <taxon>Debaryomycetaceae</taxon>
        <taxon>Spathaspora</taxon>
    </lineage>
</organism>
<dbReference type="InterPro" id="IPR012470">
    <property type="entry name" value="Pup1-like"/>
</dbReference>
<dbReference type="EMBL" id="JAGSYN010000056">
    <property type="protein sequence ID" value="KAG7664967.1"/>
    <property type="molecule type" value="Genomic_DNA"/>
</dbReference>
<feature type="transmembrane region" description="Helical" evidence="2">
    <location>
        <begin position="71"/>
        <end position="91"/>
    </location>
</feature>
<keyword evidence="2" id="KW-1133">Transmembrane helix</keyword>
<dbReference type="RefSeq" id="XP_049265199.1">
    <property type="nucleotide sequence ID" value="XM_049405153.1"/>
</dbReference>
<reference evidence="3 4" key="1">
    <citation type="journal article" date="2021" name="DNA Res.">
        <title>Genome analysis of Candida subhashii reveals its hybrid nature and dual mitochondrial genome conformations.</title>
        <authorList>
            <person name="Mixao V."/>
            <person name="Hegedusova E."/>
            <person name="Saus E."/>
            <person name="Pryszcz L.P."/>
            <person name="Cillingova A."/>
            <person name="Nosek J."/>
            <person name="Gabaldon T."/>
        </authorList>
    </citation>
    <scope>NUCLEOTIDE SEQUENCE [LARGE SCALE GENOMIC DNA]</scope>
    <source>
        <strain evidence="3 4">CBS 10753</strain>
    </source>
</reference>
<name>A0A8J5URW5_9ASCO</name>